<dbReference type="InterPro" id="IPR022263">
    <property type="entry name" value="KxYKxGKxW"/>
</dbReference>
<evidence type="ECO:0000256" key="1">
    <source>
        <dbReference type="ARBA" id="ARBA00022512"/>
    </source>
</evidence>
<dbReference type="STRING" id="1423734.FC83_GL003277"/>
<feature type="region of interest" description="Disordered" evidence="5">
    <location>
        <begin position="892"/>
        <end position="1152"/>
    </location>
</feature>
<keyword evidence="6" id="KW-0472">Membrane</keyword>
<feature type="compositionally biased region" description="Low complexity" evidence="5">
    <location>
        <begin position="188"/>
        <end position="198"/>
    </location>
</feature>
<accession>A0A0R1XSQ7</accession>
<proteinExistence type="predicted"/>
<dbReference type="NCBIfam" id="TIGR03715">
    <property type="entry name" value="KxYKxGKxW"/>
    <property type="match status" value="1"/>
</dbReference>
<evidence type="ECO:0000256" key="3">
    <source>
        <dbReference type="ARBA" id="ARBA00022729"/>
    </source>
</evidence>
<evidence type="ECO:0000256" key="4">
    <source>
        <dbReference type="ARBA" id="ARBA00023088"/>
    </source>
</evidence>
<feature type="signal peptide" evidence="7">
    <location>
        <begin position="1"/>
        <end position="33"/>
    </location>
</feature>
<name>A0A0R1XSQ7_9LACO</name>
<dbReference type="Proteomes" id="UP000051236">
    <property type="component" value="Unassembled WGS sequence"/>
</dbReference>
<feature type="compositionally biased region" description="Low complexity" evidence="5">
    <location>
        <begin position="1105"/>
        <end position="1141"/>
    </location>
</feature>
<evidence type="ECO:0000256" key="2">
    <source>
        <dbReference type="ARBA" id="ARBA00022525"/>
    </source>
</evidence>
<feature type="domain" description="Gram-positive cocci surface proteins LPxTG" evidence="8">
    <location>
        <begin position="1146"/>
        <end position="1181"/>
    </location>
</feature>
<dbReference type="PATRIC" id="fig|1423734.3.peg.3329"/>
<evidence type="ECO:0000313" key="10">
    <source>
        <dbReference type="Proteomes" id="UP000051236"/>
    </source>
</evidence>
<keyword evidence="4" id="KW-0572">Peptidoglycan-anchor</keyword>
<protein>
    <recommendedName>
        <fullName evidence="8">Gram-positive cocci surface proteins LPxTG domain-containing protein</fullName>
    </recommendedName>
</protein>
<reference evidence="9 10" key="1">
    <citation type="journal article" date="2015" name="Genome Announc.">
        <title>Expanding the biotechnology potential of lactobacilli through comparative genomics of 213 strains and associated genera.</title>
        <authorList>
            <person name="Sun Z."/>
            <person name="Harris H.M."/>
            <person name="McCann A."/>
            <person name="Guo C."/>
            <person name="Argimon S."/>
            <person name="Zhang W."/>
            <person name="Yang X."/>
            <person name="Jeffery I.B."/>
            <person name="Cooney J.C."/>
            <person name="Kagawa T.F."/>
            <person name="Liu W."/>
            <person name="Song Y."/>
            <person name="Salvetti E."/>
            <person name="Wrobel A."/>
            <person name="Rasinkangas P."/>
            <person name="Parkhill J."/>
            <person name="Rea M.C."/>
            <person name="O'Sullivan O."/>
            <person name="Ritari J."/>
            <person name="Douillard F.P."/>
            <person name="Paul Ross R."/>
            <person name="Yang R."/>
            <person name="Briner A.E."/>
            <person name="Felis G.E."/>
            <person name="de Vos W.M."/>
            <person name="Barrangou R."/>
            <person name="Klaenhammer T.R."/>
            <person name="Caufield P.W."/>
            <person name="Cui Y."/>
            <person name="Zhang H."/>
            <person name="O'Toole P.W."/>
        </authorList>
    </citation>
    <scope>NUCLEOTIDE SEQUENCE [LARGE SCALE GENOMIC DNA]</scope>
    <source>
        <strain evidence="9 10">DSM 18527</strain>
    </source>
</reference>
<dbReference type="EMBL" id="AZGA01000057">
    <property type="protein sequence ID" value="KRM33194.1"/>
    <property type="molecule type" value="Genomic_DNA"/>
</dbReference>
<dbReference type="Pfam" id="PF00746">
    <property type="entry name" value="Gram_pos_anchor"/>
    <property type="match status" value="1"/>
</dbReference>
<feature type="region of interest" description="Disordered" evidence="5">
    <location>
        <begin position="40"/>
        <end position="92"/>
    </location>
</feature>
<keyword evidence="6" id="KW-1133">Transmembrane helix</keyword>
<feature type="region of interest" description="Disordered" evidence="5">
    <location>
        <begin position="135"/>
        <end position="198"/>
    </location>
</feature>
<comment type="caution">
    <text evidence="9">The sequence shown here is derived from an EMBL/GenBank/DDBJ whole genome shotgun (WGS) entry which is preliminary data.</text>
</comment>
<evidence type="ECO:0000259" key="8">
    <source>
        <dbReference type="PROSITE" id="PS50847"/>
    </source>
</evidence>
<evidence type="ECO:0000256" key="6">
    <source>
        <dbReference type="SAM" id="Phobius"/>
    </source>
</evidence>
<keyword evidence="6" id="KW-0812">Transmembrane</keyword>
<evidence type="ECO:0000313" key="9">
    <source>
        <dbReference type="EMBL" id="KRM33194.1"/>
    </source>
</evidence>
<keyword evidence="1" id="KW-0134">Cell wall</keyword>
<organism evidence="9 10">
    <name type="scientific">Agrilactobacillus composti DSM 18527 = JCM 14202</name>
    <dbReference type="NCBI Taxonomy" id="1423734"/>
    <lineage>
        <taxon>Bacteria</taxon>
        <taxon>Bacillati</taxon>
        <taxon>Bacillota</taxon>
        <taxon>Bacilli</taxon>
        <taxon>Lactobacillales</taxon>
        <taxon>Lactobacillaceae</taxon>
        <taxon>Agrilactobacillus</taxon>
    </lineage>
</organism>
<dbReference type="AlphaFoldDB" id="A0A0R1XSQ7"/>
<feature type="compositionally biased region" description="Low complexity" evidence="5">
    <location>
        <begin position="135"/>
        <end position="181"/>
    </location>
</feature>
<keyword evidence="2" id="KW-0964">Secreted</keyword>
<dbReference type="InterPro" id="IPR019931">
    <property type="entry name" value="LPXTG_anchor"/>
</dbReference>
<evidence type="ECO:0000256" key="7">
    <source>
        <dbReference type="SAM" id="SignalP"/>
    </source>
</evidence>
<dbReference type="NCBIfam" id="TIGR01167">
    <property type="entry name" value="LPXTG_anchor"/>
    <property type="match status" value="1"/>
</dbReference>
<keyword evidence="10" id="KW-1185">Reference proteome</keyword>
<gene>
    <name evidence="9" type="ORF">FC83_GL003277</name>
</gene>
<feature type="transmembrane region" description="Helical" evidence="6">
    <location>
        <begin position="1156"/>
        <end position="1175"/>
    </location>
</feature>
<evidence type="ECO:0000256" key="5">
    <source>
        <dbReference type="SAM" id="MobiDB-lite"/>
    </source>
</evidence>
<feature type="chain" id="PRO_5006413404" description="Gram-positive cocci surface proteins LPxTG domain-containing protein" evidence="7">
    <location>
        <begin position="34"/>
        <end position="1181"/>
    </location>
</feature>
<feature type="compositionally biased region" description="Low complexity" evidence="5">
    <location>
        <begin position="895"/>
        <end position="1048"/>
    </location>
</feature>
<dbReference type="PROSITE" id="PS50847">
    <property type="entry name" value="GRAM_POS_ANCHORING"/>
    <property type="match status" value="1"/>
</dbReference>
<feature type="compositionally biased region" description="Low complexity" evidence="5">
    <location>
        <begin position="47"/>
        <end position="81"/>
    </location>
</feature>
<sequence length="1181" mass="119867">MWKSGKRWLVGAITATAFTAVGTALTSGNVVHAADTNVPVTTPVPDAKATSTTATAPSSVAPTTNATPQTTATSATPSTNSEAKPVTPAPESAATKAFKDVMPTAVSAATTTPVTIAAQAEAPASTAAVANTTTPAATPSAITPTADSKPETATPTNASATTTASAPAAQAAAPADTQKADPNADAVSTAPTATSADQSAAAKAFRDVMPTSATAAAPSTATNTTTLTAATLVAPASDATTPAATPDVPTPKTVNAIASDVRLLTGQTMTEAPASSTQPVRDFVRYGVAGKFSVNTSDLVSGNTIVVAPVTVTTNVPGAMPSFIADGPSVDFTTPDGAEKIGSGQYDNGLKAITLKVNNTITSKDPEMGLSFSAPWLMVLNYPRDIQRLNPLAPFTNTIEVSGHTYEAKFDAQTRKDATEWPGDAENLDKPRPLGVLLQTENITVVPDGTVLGQLQASNGTSADVLPNNGVTKRYLISSSSPDAILAPHENYAERQNVYVSSTDNKIQTVSEDLNYPDFSTDTGRLPITNTSVNAGDGQSLTQLTNSATQSGLYYSRQADGSYLTVLHITPADLVLTPDQIAAGVTSRYNGIGDLNKDIQATQKYYAGAMQNVTSRTYTSIGIDAVDPTKPITVTVKTLDASGNVTNTMQQTTLPNESDTVANSSQVITHYVDLKGNPLGTIDTQYGLPTGKETLTGPTSNTQASVSPKDFTGYKVVTDPSALTAAQQKTLQETLAKLGLSSATPEQVAGKNVFVVKANNVAFPGLNGTSYDANGKIVTDGGTPGTGETNAYYAYAGLPKDANVHWINLGDSKQTTDLTPASGTENTALAQKFAGFVGDNISEALKGTLPAKTHLVQASSEISTTNSPYTLTGIYNTDTSAPQDYYIYYAQDPETTTPGTTTPGTTTPGTTTPGTTTPGTTTPGTTTPGTTTPGTTTPGTTTPGTTTPGTTTPGTTTPGTTTPGTTTPGTTTPGTTTPGTITPGTTIPGTTTPGTTTPGTTTPGRPLTPGQPSTPGTPTTPSRPTTPGTPTTTPGRPSNPGTSTTPGKPANPGTTTPGKPANPGTVTPSRPADPNAPLTPITPRNLRTTTPGTPVALTPGTTPSAGTNTSANTPPNSGTTPTPRPLTAGPRTTAAAAQPAQVSAKLPQTGEASDKGLTALGLALLGSTLLPLAYFRRRKDS</sequence>
<keyword evidence="3 7" id="KW-0732">Signal</keyword>